<organism evidence="1 2">
    <name type="scientific">Paramecium pentaurelia</name>
    <dbReference type="NCBI Taxonomy" id="43138"/>
    <lineage>
        <taxon>Eukaryota</taxon>
        <taxon>Sar</taxon>
        <taxon>Alveolata</taxon>
        <taxon>Ciliophora</taxon>
        <taxon>Intramacronucleata</taxon>
        <taxon>Oligohymenophorea</taxon>
        <taxon>Peniculida</taxon>
        <taxon>Parameciidae</taxon>
        <taxon>Paramecium</taxon>
    </lineage>
</organism>
<evidence type="ECO:0000313" key="2">
    <source>
        <dbReference type="Proteomes" id="UP000689195"/>
    </source>
</evidence>
<dbReference type="EMBL" id="CAJJDO010000084">
    <property type="protein sequence ID" value="CAD8185238.1"/>
    <property type="molecule type" value="Genomic_DNA"/>
</dbReference>
<gene>
    <name evidence="1" type="ORF">PPENT_87.1.T0840240</name>
</gene>
<evidence type="ECO:0000313" key="1">
    <source>
        <dbReference type="EMBL" id="CAD8185238.1"/>
    </source>
</evidence>
<accession>A0A8S1W4E4</accession>
<proteinExistence type="predicted"/>
<keyword evidence="2" id="KW-1185">Reference proteome</keyword>
<name>A0A8S1W4E4_9CILI</name>
<dbReference type="AlphaFoldDB" id="A0A8S1W4E4"/>
<protein>
    <submittedName>
        <fullName evidence="1">Uncharacterized protein</fullName>
    </submittedName>
</protein>
<dbReference type="Proteomes" id="UP000689195">
    <property type="component" value="Unassembled WGS sequence"/>
</dbReference>
<sequence>MKLILKLISSNQCCIYNFLNGLIDALSNLIKNSNSLARQDEKMTKNKNSLNQYRYFLSIEVLKYLNTQIRKSSQNFKPMKWNNLILKTDEENQFIRYSYKFGDTGTQNKKID</sequence>
<reference evidence="1" key="1">
    <citation type="submission" date="2021-01" db="EMBL/GenBank/DDBJ databases">
        <authorList>
            <consortium name="Genoscope - CEA"/>
            <person name="William W."/>
        </authorList>
    </citation>
    <scope>NUCLEOTIDE SEQUENCE</scope>
</reference>
<comment type="caution">
    <text evidence="1">The sequence shown here is derived from an EMBL/GenBank/DDBJ whole genome shotgun (WGS) entry which is preliminary data.</text>
</comment>